<dbReference type="InterPro" id="IPR053074">
    <property type="entry name" value="NPC_Nucleoporin"/>
</dbReference>
<dbReference type="PROSITE" id="PS50196">
    <property type="entry name" value="RANBD1"/>
    <property type="match status" value="1"/>
</dbReference>
<feature type="compositionally biased region" description="Polar residues" evidence="1">
    <location>
        <begin position="351"/>
        <end position="361"/>
    </location>
</feature>
<keyword evidence="4" id="KW-1185">Reference proteome</keyword>
<dbReference type="PANTHER" id="PTHR38697:SF1">
    <property type="entry name" value="NUCLEAR PORE COMPLEX PROTEIN SIMILAR TO S. CEREVISIAE NUP2 (EUROFUNG)"/>
    <property type="match status" value="1"/>
</dbReference>
<feature type="compositionally biased region" description="Low complexity" evidence="1">
    <location>
        <begin position="750"/>
        <end position="760"/>
    </location>
</feature>
<feature type="compositionally biased region" description="Polar residues" evidence="1">
    <location>
        <begin position="891"/>
        <end position="902"/>
    </location>
</feature>
<evidence type="ECO:0000259" key="2">
    <source>
        <dbReference type="PROSITE" id="PS50196"/>
    </source>
</evidence>
<feature type="compositionally biased region" description="Low complexity" evidence="1">
    <location>
        <begin position="664"/>
        <end position="679"/>
    </location>
</feature>
<feature type="compositionally biased region" description="Polar residues" evidence="1">
    <location>
        <begin position="691"/>
        <end position="713"/>
    </location>
</feature>
<evidence type="ECO:0000313" key="4">
    <source>
        <dbReference type="Proteomes" id="UP001444661"/>
    </source>
</evidence>
<dbReference type="InterPro" id="IPR011993">
    <property type="entry name" value="PH-like_dom_sf"/>
</dbReference>
<dbReference type="SMART" id="SM00160">
    <property type="entry name" value="RanBD"/>
    <property type="match status" value="1"/>
</dbReference>
<feature type="compositionally biased region" description="Polar residues" evidence="1">
    <location>
        <begin position="453"/>
        <end position="477"/>
    </location>
</feature>
<organism evidence="3 4">
    <name type="scientific">Apiospora rasikravindrae</name>
    <dbReference type="NCBI Taxonomy" id="990691"/>
    <lineage>
        <taxon>Eukaryota</taxon>
        <taxon>Fungi</taxon>
        <taxon>Dikarya</taxon>
        <taxon>Ascomycota</taxon>
        <taxon>Pezizomycotina</taxon>
        <taxon>Sordariomycetes</taxon>
        <taxon>Xylariomycetidae</taxon>
        <taxon>Amphisphaeriales</taxon>
        <taxon>Apiosporaceae</taxon>
        <taxon>Apiospora</taxon>
    </lineage>
</organism>
<feature type="compositionally biased region" description="Polar residues" evidence="1">
    <location>
        <begin position="919"/>
        <end position="934"/>
    </location>
</feature>
<feature type="compositionally biased region" description="Low complexity" evidence="1">
    <location>
        <begin position="1038"/>
        <end position="1069"/>
    </location>
</feature>
<feature type="region of interest" description="Disordered" evidence="1">
    <location>
        <begin position="263"/>
        <end position="550"/>
    </location>
</feature>
<dbReference type="Pfam" id="PF00638">
    <property type="entry name" value="Ran_BP1"/>
    <property type="match status" value="1"/>
</dbReference>
<feature type="compositionally biased region" description="Polar residues" evidence="1">
    <location>
        <begin position="854"/>
        <end position="881"/>
    </location>
</feature>
<gene>
    <name evidence="3" type="ORF">PG993_006739</name>
</gene>
<accession>A0ABR1T866</accession>
<feature type="compositionally biased region" description="Acidic residues" evidence="1">
    <location>
        <begin position="481"/>
        <end position="491"/>
    </location>
</feature>
<reference evidence="3 4" key="1">
    <citation type="submission" date="2023-01" db="EMBL/GenBank/DDBJ databases">
        <title>Analysis of 21 Apiospora genomes using comparative genomics revels a genus with tremendous synthesis potential of carbohydrate active enzymes and secondary metabolites.</title>
        <authorList>
            <person name="Sorensen T."/>
        </authorList>
    </citation>
    <scope>NUCLEOTIDE SEQUENCE [LARGE SCALE GENOMIC DNA]</scope>
    <source>
        <strain evidence="3 4">CBS 33761</strain>
    </source>
</reference>
<dbReference type="InterPro" id="IPR000156">
    <property type="entry name" value="Ran_bind_dom"/>
</dbReference>
<comment type="caution">
    <text evidence="3">The sequence shown here is derived from an EMBL/GenBank/DDBJ whole genome shotgun (WGS) entry which is preliminary data.</text>
</comment>
<feature type="compositionally biased region" description="Pro residues" evidence="1">
    <location>
        <begin position="592"/>
        <end position="602"/>
    </location>
</feature>
<feature type="compositionally biased region" description="Polar residues" evidence="1">
    <location>
        <begin position="975"/>
        <end position="991"/>
    </location>
</feature>
<feature type="compositionally biased region" description="Polar residues" evidence="1">
    <location>
        <begin position="615"/>
        <end position="635"/>
    </location>
</feature>
<dbReference type="EMBL" id="JAQQWK010000005">
    <property type="protein sequence ID" value="KAK8042216.1"/>
    <property type="molecule type" value="Genomic_DNA"/>
</dbReference>
<feature type="compositionally biased region" description="Polar residues" evidence="1">
    <location>
        <begin position="1166"/>
        <end position="1182"/>
    </location>
</feature>
<feature type="compositionally biased region" description="Polar residues" evidence="1">
    <location>
        <begin position="275"/>
        <end position="286"/>
    </location>
</feature>
<dbReference type="Proteomes" id="UP001444661">
    <property type="component" value="Unassembled WGS sequence"/>
</dbReference>
<feature type="compositionally biased region" description="Polar residues" evidence="1">
    <location>
        <begin position="435"/>
        <end position="444"/>
    </location>
</feature>
<dbReference type="Gene3D" id="2.30.29.30">
    <property type="entry name" value="Pleckstrin-homology domain (PH domain)/Phosphotyrosine-binding domain (PTB)"/>
    <property type="match status" value="1"/>
</dbReference>
<protein>
    <submittedName>
        <fullName evidence="3">Nucleoporin nsp1</fullName>
    </submittedName>
</protein>
<feature type="compositionally biased region" description="Low complexity" evidence="1">
    <location>
        <begin position="512"/>
        <end position="524"/>
    </location>
</feature>
<feature type="compositionally biased region" description="Low complexity" evidence="1">
    <location>
        <begin position="404"/>
        <end position="434"/>
    </location>
</feature>
<feature type="domain" description="RanBD1" evidence="2">
    <location>
        <begin position="1200"/>
        <end position="1327"/>
    </location>
</feature>
<sequence>MSFSLDYTPRKAQPVTGQRGASFPTGSTPAASRFRSSLVPMTKTSPARSKPTLGKSAARPTRNLFDTATPKPSRTAQFAPALPATALKASAGARKFAPPPKTTNAGMAGTTSAELFKMRIPEPDTNLTGEALANSIPEPLTKRGTVYADQYLADKCPPDFDDLQRRQFFCILDLRRLKHAANEIFVKKDWKVNILNFAKEYEKSRGLIMLHYGLYEFKNVKPSEEVMKRWRAAHGLPEPAVEKPAAKPAAKVGTSAFVSSVSTTTKRKADEQLQPGDNTLKASTANHNKRRNLDQDDEPTTNKAPKFAPSPLKSKRRVEEADEEDEADENQRNKVQKTPSTARSRLEGIINNVQSNTTTPVGSPAKPSTMDKGPSLFAVTKQPDDSQSPFATKSNPFNASTNGASSSVSALKSSLFQSGPSSSSSALKSSLFQPGSTLNASKDSVLTGHKFGSSATAPTGSSNIFGYLSESSANNSGNEKDEADAEADSDTNSEHETEQEADSQDVAPSYEPSAAASTGTATPPIQGGPGLFNFGKPSGASSPFDTASKPAVDAKAGGLFARVSFGADGEPLRATSTEAPPKEPSPAKETPPKPAAPAPAPSTTPAAKAPGDYTFNASTTPISFGNKNGLNTSIFASKAAVPSSAEDNAKAPSTTASSIFGAKPSASQAPAPSATPSSSIFGAPKKGPEITPSTPNGGLSSSIFGAQKPTASATPAPIFGGSSTPFGATQKPAEANATATTEKPKSIFGASAAPAQADPIPAAPSPFAGFNKPSEADKPTANGGLGQSIFSSGPKPAPSNMFGQSATQNSTAESSTPKRSFGESPSRPIKRATGMFAKANNDAGKQASEKLSFGASQPASSQGATSAMDSSSTLFGSTATKPNAPAPANMFASNSPAPTPSFSFGAPAPAEKKPEESKPAQSNIFSFGSQNNASPAKETTAAPIFSFGSQNNASQSQAKDSAAAPSPMFSFGAGQATTPSFGAGQNTTPTPSFGGPASQPNGTPASKFDFNFSGAGTPGGNTSSFTFGGNDQGGASNPGSFTFSAGGAAPGASAPAFGAGSSTPTPSGSFNFQFGGSNAPKAPEPASSGIFGSQPNGASQAPNSSGMFGSQPNGASQAPAFSFSSASPSQNPTANQAPQGSGIFGSLQPPGGGTSTGANSPFPAPSSMNSTPMGGTPEPQSQDGEEAPQEQISLTTGGPGEEDEEILLEVRAKATKFVPVVKGGDGDEDSNKSPWRTQGLGPLRVLKNKNTGCVRLLLRAEPRGHVAMNKALLAQFDYKPDNVKKTSIKIMTAKDDGAGLETWLLQVKKPETAAELASVLEANKNSK</sequence>
<dbReference type="CDD" id="cd13170">
    <property type="entry name" value="RanBD_NUP50"/>
    <property type="match status" value="1"/>
</dbReference>
<dbReference type="PANTHER" id="PTHR38697">
    <property type="entry name" value="NUCLEAR PORE COMPLEX PROTEIN SIMILAR TO S. CEREVISIAE NUP2 (EUROFUNG)"/>
    <property type="match status" value="1"/>
</dbReference>
<feature type="compositionally biased region" description="Low complexity" evidence="1">
    <location>
        <begin position="949"/>
        <end position="967"/>
    </location>
</feature>
<proteinExistence type="predicted"/>
<evidence type="ECO:0000256" key="1">
    <source>
        <dbReference type="SAM" id="MobiDB-lite"/>
    </source>
</evidence>
<name>A0ABR1T866_9PEZI</name>
<feature type="compositionally biased region" description="Polar residues" evidence="1">
    <location>
        <begin position="801"/>
        <end position="818"/>
    </location>
</feature>
<feature type="compositionally biased region" description="Polar residues" evidence="1">
    <location>
        <begin position="1090"/>
        <end position="1114"/>
    </location>
</feature>
<evidence type="ECO:0000313" key="3">
    <source>
        <dbReference type="EMBL" id="KAK8042216.1"/>
    </source>
</evidence>
<feature type="region of interest" description="Disordered" evidence="1">
    <location>
        <begin position="567"/>
        <end position="1205"/>
    </location>
</feature>
<feature type="region of interest" description="Disordered" evidence="1">
    <location>
        <begin position="1"/>
        <end position="58"/>
    </location>
</feature>
<dbReference type="SUPFAM" id="SSF50729">
    <property type="entry name" value="PH domain-like"/>
    <property type="match status" value="1"/>
</dbReference>
<feature type="compositionally biased region" description="Polar residues" evidence="1">
    <location>
        <begin position="1020"/>
        <end position="1037"/>
    </location>
</feature>
<feature type="compositionally biased region" description="Polar residues" evidence="1">
    <location>
        <begin position="385"/>
        <end position="403"/>
    </location>
</feature>
<feature type="compositionally biased region" description="Low complexity" evidence="1">
    <location>
        <begin position="1115"/>
        <end position="1130"/>
    </location>
</feature>